<proteinExistence type="predicted"/>
<name>G2G9D0_9ACTN</name>
<dbReference type="Proteomes" id="UP000004217">
    <property type="component" value="Unassembled WGS sequence"/>
</dbReference>
<protein>
    <submittedName>
        <fullName evidence="1">Uncharacterized protein</fullName>
    </submittedName>
</protein>
<evidence type="ECO:0000313" key="2">
    <source>
        <dbReference type="Proteomes" id="UP000004217"/>
    </source>
</evidence>
<comment type="caution">
    <text evidence="1">The sequence shown here is derived from an EMBL/GenBank/DDBJ whole genome shotgun (WGS) entry which is preliminary data.</text>
</comment>
<evidence type="ECO:0000313" key="1">
    <source>
        <dbReference type="EMBL" id="EGX59845.1"/>
    </source>
</evidence>
<accession>G2G9D0</accession>
<gene>
    <name evidence="1" type="ORF">SZN_10553</name>
</gene>
<dbReference type="RefSeq" id="WP_007494076.1">
    <property type="nucleotide sequence ID" value="NZ_AGBF01000023.1"/>
</dbReference>
<reference evidence="1 2" key="1">
    <citation type="submission" date="2011-08" db="EMBL/GenBank/DDBJ databases">
        <authorList>
            <person name="Lin Y."/>
            <person name="Hao X."/>
            <person name="Johnstone L."/>
            <person name="Miller S.J."/>
            <person name="Wei G."/>
            <person name="Rensing C."/>
        </authorList>
    </citation>
    <scope>NUCLEOTIDE SEQUENCE [LARGE SCALE GENOMIC DNA]</scope>
    <source>
        <strain evidence="1 2">K42</strain>
    </source>
</reference>
<dbReference type="PATRIC" id="fig|700597.3.peg.2057"/>
<dbReference type="EMBL" id="AGBF01000023">
    <property type="protein sequence ID" value="EGX59845.1"/>
    <property type="molecule type" value="Genomic_DNA"/>
</dbReference>
<organism evidence="1 2">
    <name type="scientific">Streptomyces zinciresistens K42</name>
    <dbReference type="NCBI Taxonomy" id="700597"/>
    <lineage>
        <taxon>Bacteria</taxon>
        <taxon>Bacillati</taxon>
        <taxon>Actinomycetota</taxon>
        <taxon>Actinomycetes</taxon>
        <taxon>Kitasatosporales</taxon>
        <taxon>Streptomycetaceae</taxon>
        <taxon>Streptomyces</taxon>
    </lineage>
</organism>
<keyword evidence="2" id="KW-1185">Reference proteome</keyword>
<sequence length="143" mass="14135">MTAAPDADPVALAGAAVRGLLDTAPLDPAGVPLLVVGCADPADWPRSTESALLDGEFAADVVRRVLVGNGLVAAVPLGVSLDPARVEDLAGEAAAALVTAEGLDCALVVTTSVRDGRLIATAAALHPASPDEPVDREGASVPS</sequence>
<dbReference type="AlphaFoldDB" id="G2G9D0"/>